<keyword evidence="1" id="KW-0472">Membrane</keyword>
<keyword evidence="1" id="KW-0812">Transmembrane</keyword>
<keyword evidence="1" id="KW-1133">Transmembrane helix</keyword>
<feature type="transmembrane region" description="Helical" evidence="1">
    <location>
        <begin position="51"/>
        <end position="70"/>
    </location>
</feature>
<evidence type="ECO:0000313" key="3">
    <source>
        <dbReference type="EMBL" id="THV17891.1"/>
    </source>
</evidence>
<dbReference type="Pfam" id="PF03703">
    <property type="entry name" value="bPH_2"/>
    <property type="match status" value="1"/>
</dbReference>
<gene>
    <name evidence="3" type="ORF">E9934_05395</name>
</gene>
<name>A0A4S8NN32_9ACTN</name>
<dbReference type="PANTHER" id="PTHR37938:SF1">
    <property type="entry name" value="BLL0215 PROTEIN"/>
    <property type="match status" value="1"/>
</dbReference>
<dbReference type="InterPro" id="IPR005182">
    <property type="entry name" value="YdbS-like_PH"/>
</dbReference>
<proteinExistence type="predicted"/>
<dbReference type="PANTHER" id="PTHR37938">
    <property type="entry name" value="BLL0215 PROTEIN"/>
    <property type="match status" value="1"/>
</dbReference>
<sequence>MAISPKLLNPGEKLIISTREHPKALFGAIFALVLLLAAGVAGQVLLDSDGFQGILQLILWVLVGLGILWFSVRPFLDWFATVHAFTDRRIITRRGILTRRGHDIPLARVSDVSIEINLLDRPFGCGSLLISDASPSGVARLNDIPRVEETQRRLHELLHELHRGPGRDEGA</sequence>
<dbReference type="OrthoDB" id="4350422at2"/>
<feature type="transmembrane region" description="Helical" evidence="1">
    <location>
        <begin position="24"/>
        <end position="45"/>
    </location>
</feature>
<evidence type="ECO:0000259" key="2">
    <source>
        <dbReference type="Pfam" id="PF03703"/>
    </source>
</evidence>
<evidence type="ECO:0000313" key="4">
    <source>
        <dbReference type="Proteomes" id="UP000307087"/>
    </source>
</evidence>
<evidence type="ECO:0000256" key="1">
    <source>
        <dbReference type="SAM" id="Phobius"/>
    </source>
</evidence>
<comment type="caution">
    <text evidence="3">The sequence shown here is derived from an EMBL/GenBank/DDBJ whole genome shotgun (WGS) entry which is preliminary data.</text>
</comment>
<reference evidence="3 4" key="1">
    <citation type="journal article" date="2009" name="Int. J. Syst. Evol. Microbiol.">
        <title>Nocardioides caeni sp. nov., isolated from wastewater.</title>
        <authorList>
            <person name="Yoon J.H."/>
            <person name="Kang S.J."/>
            <person name="Park S."/>
            <person name="Kim W."/>
            <person name="Oh T.K."/>
        </authorList>
    </citation>
    <scope>NUCLEOTIDE SEQUENCE [LARGE SCALE GENOMIC DNA]</scope>
    <source>
        <strain evidence="3 4">DSM 23134</strain>
    </source>
</reference>
<dbReference type="EMBL" id="STGW01000002">
    <property type="protein sequence ID" value="THV17891.1"/>
    <property type="molecule type" value="Genomic_DNA"/>
</dbReference>
<accession>A0A4S8NN32</accession>
<keyword evidence="4" id="KW-1185">Reference proteome</keyword>
<dbReference type="RefSeq" id="WP_136561826.1">
    <property type="nucleotide sequence ID" value="NZ_BAABLS010000001.1"/>
</dbReference>
<protein>
    <submittedName>
        <fullName evidence="3">PH domain-containing protein</fullName>
    </submittedName>
</protein>
<feature type="domain" description="YdbS-like PH" evidence="2">
    <location>
        <begin position="78"/>
        <end position="153"/>
    </location>
</feature>
<dbReference type="Proteomes" id="UP000307087">
    <property type="component" value="Unassembled WGS sequence"/>
</dbReference>
<dbReference type="AlphaFoldDB" id="A0A4S8NN32"/>
<organism evidence="3 4">
    <name type="scientific">Nocardioides caeni</name>
    <dbReference type="NCBI Taxonomy" id="574700"/>
    <lineage>
        <taxon>Bacteria</taxon>
        <taxon>Bacillati</taxon>
        <taxon>Actinomycetota</taxon>
        <taxon>Actinomycetes</taxon>
        <taxon>Propionibacteriales</taxon>
        <taxon>Nocardioidaceae</taxon>
        <taxon>Nocardioides</taxon>
    </lineage>
</organism>